<dbReference type="EMBL" id="CBMG010001888">
    <property type="protein sequence ID" value="CEG03709.1"/>
    <property type="molecule type" value="Genomic_DNA"/>
</dbReference>
<dbReference type="AlphaFoldDB" id="A0A090M9D6"/>
<gene>
    <name evidence="2" type="ORF">BN851_0093780</name>
</gene>
<organism evidence="2">
    <name type="scientific">Fusarium acuminatum CS5907</name>
    <dbReference type="NCBI Taxonomy" id="1318461"/>
    <lineage>
        <taxon>Eukaryota</taxon>
        <taxon>Fungi</taxon>
        <taxon>Dikarya</taxon>
        <taxon>Ascomycota</taxon>
        <taxon>Pezizomycotina</taxon>
        <taxon>Sordariomycetes</taxon>
        <taxon>Hypocreomycetidae</taxon>
        <taxon>Hypocreales</taxon>
        <taxon>Nectriaceae</taxon>
        <taxon>Fusarium</taxon>
        <taxon>Fusarium tricinctum species complex</taxon>
    </lineage>
</organism>
<feature type="region of interest" description="Disordered" evidence="1">
    <location>
        <begin position="1"/>
        <end position="29"/>
    </location>
</feature>
<reference evidence="2" key="1">
    <citation type="submission" date="2013-05" db="EMBL/GenBank/DDBJ databases">
        <title>Draft genome sequences of six wheat associated Fusarium spp. isolates.</title>
        <authorList>
            <person name="Moolhuijzen P.M."/>
            <person name="Manners J.M."/>
            <person name="Wilcox S."/>
            <person name="Bellgard M.I."/>
            <person name="Gardiner D.M."/>
        </authorList>
    </citation>
    <scope>NUCLEOTIDE SEQUENCE</scope>
    <source>
        <strain evidence="2">CS5907</strain>
    </source>
</reference>
<protein>
    <submittedName>
        <fullName evidence="2">WGS project CBMG000000000 data, contig CS5907-c001892</fullName>
    </submittedName>
</protein>
<name>A0A090M9D6_9HYPO</name>
<comment type="caution">
    <text evidence="2">The sequence shown here is derived from an EMBL/GenBank/DDBJ whole genome shotgun (WGS) entry which is preliminary data.</text>
</comment>
<evidence type="ECO:0000313" key="2">
    <source>
        <dbReference type="EMBL" id="CEG03709.1"/>
    </source>
</evidence>
<accession>A0A090M9D6</accession>
<proteinExistence type="predicted"/>
<sequence>MRLPVRNNPSTAATEANGNNPSDSPQQDSSLIKRTIGELASINGVASPGAEFLRSGPLWLKRGGAVLQEDIKSVNRADINGKVTYKSDTI</sequence>
<feature type="compositionally biased region" description="Polar residues" evidence="1">
    <location>
        <begin position="7"/>
        <end position="29"/>
    </location>
</feature>
<evidence type="ECO:0000256" key="1">
    <source>
        <dbReference type="SAM" id="MobiDB-lite"/>
    </source>
</evidence>